<gene>
    <name evidence="4" type="ORF">WS74_0614</name>
</gene>
<sequence>MLNRIEQAPMPYKWTFIVAPFIIALGMYGGTNPVPLSWLALLAAGSAVLVLMFGKETFLSFFKKMKKGSWKPIFVAIVLGYLVSIVASAVGPLLGQGALQENGIINSLAQPTLWGNIVTLTTLGISLIGEEVITASIAFPVYYLLVKKIGRKQAWIWAALISAALFGMMHFNAYNGNWYQMLIVIGVGRLPFTYAWTKTDSLWGGIIAHVVYDFLIFIPVMMGVL</sequence>
<dbReference type="KEGG" id="wce:WS08_0613"/>
<evidence type="ECO:0000256" key="1">
    <source>
        <dbReference type="ARBA" id="ARBA00009067"/>
    </source>
</evidence>
<evidence type="ECO:0000313" key="4">
    <source>
        <dbReference type="EMBL" id="AIM62866.1"/>
    </source>
</evidence>
<feature type="transmembrane region" description="Helical" evidence="2">
    <location>
        <begin position="73"/>
        <end position="94"/>
    </location>
</feature>
<feature type="transmembrane region" description="Helical" evidence="2">
    <location>
        <begin position="36"/>
        <end position="53"/>
    </location>
</feature>
<dbReference type="GO" id="GO:0004175">
    <property type="term" value="F:endopeptidase activity"/>
    <property type="evidence" value="ECO:0007669"/>
    <property type="project" value="UniProtKB-ARBA"/>
</dbReference>
<dbReference type="KEGG" id="wci:WS105_0674"/>
<dbReference type="KEGG" id="wct:WS74_0614"/>
<evidence type="ECO:0000259" key="3">
    <source>
        <dbReference type="Pfam" id="PF02517"/>
    </source>
</evidence>
<evidence type="ECO:0000256" key="2">
    <source>
        <dbReference type="SAM" id="Phobius"/>
    </source>
</evidence>
<keyword evidence="2" id="KW-0472">Membrane</keyword>
<protein>
    <recommendedName>
        <fullName evidence="3">CAAX prenyl protease 2/Lysostaphin resistance protein A-like domain-containing protein</fullName>
    </recommendedName>
</protein>
<dbReference type="RefSeq" id="WP_009765289.1">
    <property type="nucleotide sequence ID" value="NZ_CP009223.1"/>
</dbReference>
<accession>A0A075U609</accession>
<reference evidence="4 5" key="1">
    <citation type="journal article" date="2014" name="Genome Announc.">
        <title>Complete Genome Sequences of Fish Pathogenic Weissella ceti Strains WS74 and WS105.</title>
        <authorList>
            <person name="Figueiredo H.C."/>
            <person name="Leal C.A."/>
            <person name="Dorella F.A."/>
            <person name="Carvalho A.F."/>
            <person name="Soares S.C."/>
            <person name="Pereira F.L."/>
            <person name="Azevedo V.A."/>
        </authorList>
    </citation>
    <scope>NUCLEOTIDE SEQUENCE [LARGE SCALE GENOMIC DNA]</scope>
    <source>
        <strain evidence="4 5">WS74</strain>
    </source>
</reference>
<feature type="transmembrane region" description="Helical" evidence="2">
    <location>
        <begin position="12"/>
        <end position="30"/>
    </location>
</feature>
<dbReference type="InterPro" id="IPR003675">
    <property type="entry name" value="Rce1/LyrA-like_dom"/>
</dbReference>
<keyword evidence="2" id="KW-1133">Transmembrane helix</keyword>
<feature type="transmembrane region" description="Helical" evidence="2">
    <location>
        <begin position="154"/>
        <end position="171"/>
    </location>
</feature>
<dbReference type="Proteomes" id="UP000029079">
    <property type="component" value="Chromosome"/>
</dbReference>
<dbReference type="STRING" id="759620.WS105_0674"/>
<reference evidence="5" key="2">
    <citation type="submission" date="2014-08" db="EMBL/GenBank/DDBJ databases">
        <title>Complete genome of Weissella ceti strain WS74 isolated from diseased rainbow trout in Brazil.</title>
        <authorList>
            <person name="Figueiredo H.C.P."/>
            <person name="Leal C.A.G."/>
            <person name="Pereira F.L."/>
            <person name="Soares S.C."/>
            <person name="Dorella F.A."/>
            <person name="Carvalho A.F."/>
            <person name="Azevedo V.A.C."/>
        </authorList>
    </citation>
    <scope>NUCLEOTIDE SEQUENCE [LARGE SCALE GENOMIC DNA]</scope>
    <source>
        <strain evidence="5">WS74</strain>
    </source>
</reference>
<dbReference type="EMBL" id="CP009223">
    <property type="protein sequence ID" value="AIM62866.1"/>
    <property type="molecule type" value="Genomic_DNA"/>
</dbReference>
<dbReference type="PATRIC" id="fig|759620.7.peg.646"/>
<feature type="transmembrane region" description="Helical" evidence="2">
    <location>
        <begin position="202"/>
        <end position="222"/>
    </location>
</feature>
<name>A0A075U609_9LACO</name>
<comment type="similarity">
    <text evidence="1">Belongs to the UPF0177 family.</text>
</comment>
<dbReference type="Pfam" id="PF02517">
    <property type="entry name" value="Rce1-like"/>
    <property type="match status" value="1"/>
</dbReference>
<dbReference type="AlphaFoldDB" id="A0A075U609"/>
<dbReference type="GO" id="GO:0080120">
    <property type="term" value="P:CAAX-box protein maturation"/>
    <property type="evidence" value="ECO:0007669"/>
    <property type="project" value="UniProtKB-ARBA"/>
</dbReference>
<feature type="transmembrane region" description="Helical" evidence="2">
    <location>
        <begin position="114"/>
        <end position="142"/>
    </location>
</feature>
<organism evidence="4 5">
    <name type="scientific">Weissella ceti</name>
    <dbReference type="NCBI Taxonomy" id="759620"/>
    <lineage>
        <taxon>Bacteria</taxon>
        <taxon>Bacillati</taxon>
        <taxon>Bacillota</taxon>
        <taxon>Bacilli</taxon>
        <taxon>Lactobacillales</taxon>
        <taxon>Lactobacillaceae</taxon>
        <taxon>Weissella</taxon>
    </lineage>
</organism>
<dbReference type="OrthoDB" id="2661755at2"/>
<proteinExistence type="inferred from homology"/>
<feature type="domain" description="CAAX prenyl protease 2/Lysostaphin resistance protein A-like" evidence="3">
    <location>
        <begin position="118"/>
        <end position="215"/>
    </location>
</feature>
<keyword evidence="5" id="KW-1185">Reference proteome</keyword>
<keyword evidence="2" id="KW-0812">Transmembrane</keyword>
<evidence type="ECO:0000313" key="5">
    <source>
        <dbReference type="Proteomes" id="UP000029079"/>
    </source>
</evidence>